<keyword evidence="3" id="KW-1185">Reference proteome</keyword>
<dbReference type="AlphaFoldDB" id="A0A4S1W7Q7"/>
<keyword evidence="1" id="KW-0472">Membrane</keyword>
<proteinExistence type="predicted"/>
<comment type="caution">
    <text evidence="2">The sequence shown here is derived from an EMBL/GenBank/DDBJ whole genome shotgun (WGS) entry which is preliminary data.</text>
</comment>
<accession>A0A4S1W7Q7</accession>
<dbReference type="Proteomes" id="UP000309848">
    <property type="component" value="Unassembled WGS sequence"/>
</dbReference>
<gene>
    <name evidence="2" type="ORF">E5A74_18190</name>
</gene>
<feature type="transmembrane region" description="Helical" evidence="1">
    <location>
        <begin position="20"/>
        <end position="38"/>
    </location>
</feature>
<protein>
    <recommendedName>
        <fullName evidence="4">Inner membrane protein</fullName>
    </recommendedName>
</protein>
<evidence type="ECO:0000313" key="3">
    <source>
        <dbReference type="Proteomes" id="UP000309848"/>
    </source>
</evidence>
<name>A0A4S1W7Q7_9SPHN</name>
<evidence type="ECO:0000256" key="1">
    <source>
        <dbReference type="SAM" id="Phobius"/>
    </source>
</evidence>
<sequence>MSDEPLAAEPTRGADTRTHYLIGGLAFAGGIAVTAAAFQLGGGGIATGPTPVPAPIEAAQPEPNRAATLPAGTDIATLNAREQELAGKLDQLELRLRDVSGSARNAANYASRAEQLLIAAGVRRALERGQPLGPLEGQLRQRFAEDHGEAVATILRASAEPVTLGDLRLALGTIAPRLATGADDSMWMRVRRVLGDLVVLRQAESPSPRTSDRLRRARLALDHGDVEAALAEVVHMPGVASAESWVSAAKRYIAARQGLFEIERAALEAPAPTPPAAAPVARPAAS</sequence>
<dbReference type="EMBL" id="SRXU01000009">
    <property type="protein sequence ID" value="TGX38759.1"/>
    <property type="molecule type" value="Genomic_DNA"/>
</dbReference>
<keyword evidence="1" id="KW-1133">Transmembrane helix</keyword>
<dbReference type="RefSeq" id="WP_135987053.1">
    <property type="nucleotide sequence ID" value="NZ_JAASQM010000003.1"/>
</dbReference>
<dbReference type="OrthoDB" id="7432270at2"/>
<reference evidence="2 3" key="1">
    <citation type="submission" date="2019-04" db="EMBL/GenBank/DDBJ databases">
        <title>Sphingomonas psychrotolerans sp. nov., isolated from soil in the Tianshan Mountains, Xinjiang, China.</title>
        <authorList>
            <person name="Luo Y."/>
            <person name="Sheng H."/>
        </authorList>
    </citation>
    <scope>NUCLEOTIDE SEQUENCE [LARGE SCALE GENOMIC DNA]</scope>
    <source>
        <strain evidence="2 3">KIS18-15</strain>
    </source>
</reference>
<keyword evidence="1" id="KW-0812">Transmembrane</keyword>
<evidence type="ECO:0008006" key="4">
    <source>
        <dbReference type="Google" id="ProtNLM"/>
    </source>
</evidence>
<organism evidence="2 3">
    <name type="scientific">Sphingomonas naasensis</name>
    <dbReference type="NCBI Taxonomy" id="1344951"/>
    <lineage>
        <taxon>Bacteria</taxon>
        <taxon>Pseudomonadati</taxon>
        <taxon>Pseudomonadota</taxon>
        <taxon>Alphaproteobacteria</taxon>
        <taxon>Sphingomonadales</taxon>
        <taxon>Sphingomonadaceae</taxon>
        <taxon>Sphingomonas</taxon>
    </lineage>
</organism>
<evidence type="ECO:0000313" key="2">
    <source>
        <dbReference type="EMBL" id="TGX38759.1"/>
    </source>
</evidence>